<sequence>MKVVGNQTGTIQNADTIVNREQITSVISVRTPIEDIQRLSERIAAARATGSIEGRVAEAATRELDTAAAEADPVEARSAVGRARDMLAVAAGAAPLAEAAARIIAMMAGHGPSAA</sequence>
<proteinExistence type="predicted"/>
<dbReference type="RefSeq" id="WP_203705817.1">
    <property type="nucleotide sequence ID" value="NZ_BAAALU010000042.1"/>
</dbReference>
<accession>A0ABQ4C891</accession>
<gene>
    <name evidence="1" type="ORF">Air01nite_50910</name>
</gene>
<dbReference type="Proteomes" id="UP000624325">
    <property type="component" value="Unassembled WGS sequence"/>
</dbReference>
<comment type="caution">
    <text evidence="1">The sequence shown here is derived from an EMBL/GenBank/DDBJ whole genome shotgun (WGS) entry which is preliminary data.</text>
</comment>
<dbReference type="EMBL" id="BONC01000040">
    <property type="protein sequence ID" value="GIF58996.1"/>
    <property type="molecule type" value="Genomic_DNA"/>
</dbReference>
<protein>
    <submittedName>
        <fullName evidence="1">Uncharacterized protein</fullName>
    </submittedName>
</protein>
<evidence type="ECO:0000313" key="1">
    <source>
        <dbReference type="EMBL" id="GIF58996.1"/>
    </source>
</evidence>
<reference evidence="1 2" key="1">
    <citation type="submission" date="2021-01" db="EMBL/GenBank/DDBJ databases">
        <title>Whole genome shotgun sequence of Asanoa iriomotensis NBRC 100142.</title>
        <authorList>
            <person name="Komaki H."/>
            <person name="Tamura T."/>
        </authorList>
    </citation>
    <scope>NUCLEOTIDE SEQUENCE [LARGE SCALE GENOMIC DNA]</scope>
    <source>
        <strain evidence="1 2">NBRC 100142</strain>
    </source>
</reference>
<evidence type="ECO:0000313" key="2">
    <source>
        <dbReference type="Proteomes" id="UP000624325"/>
    </source>
</evidence>
<organism evidence="1 2">
    <name type="scientific">Asanoa iriomotensis</name>
    <dbReference type="NCBI Taxonomy" id="234613"/>
    <lineage>
        <taxon>Bacteria</taxon>
        <taxon>Bacillati</taxon>
        <taxon>Actinomycetota</taxon>
        <taxon>Actinomycetes</taxon>
        <taxon>Micromonosporales</taxon>
        <taxon>Micromonosporaceae</taxon>
        <taxon>Asanoa</taxon>
    </lineage>
</organism>
<name>A0ABQ4C891_9ACTN</name>
<keyword evidence="2" id="KW-1185">Reference proteome</keyword>